<accession>A0A9W8DM00</accession>
<dbReference type="EMBL" id="JANBPU010000126">
    <property type="protein sequence ID" value="KAJ1915865.1"/>
    <property type="molecule type" value="Genomic_DNA"/>
</dbReference>
<keyword evidence="13" id="KW-0732">Signal</keyword>
<evidence type="ECO:0000256" key="10">
    <source>
        <dbReference type="PIRSR" id="PIRSR601382-2"/>
    </source>
</evidence>
<feature type="signal peptide" evidence="13">
    <location>
        <begin position="1"/>
        <end position="20"/>
    </location>
</feature>
<evidence type="ECO:0000256" key="7">
    <source>
        <dbReference type="ARBA" id="ARBA00023157"/>
    </source>
</evidence>
<dbReference type="InterPro" id="IPR036026">
    <property type="entry name" value="Seven-hairpin_glycosidases"/>
</dbReference>
<dbReference type="GO" id="GO:0036503">
    <property type="term" value="P:ERAD pathway"/>
    <property type="evidence" value="ECO:0007669"/>
    <property type="project" value="UniProtKB-ARBA"/>
</dbReference>
<keyword evidence="4 10" id="KW-0479">Metal-binding</keyword>
<dbReference type="Proteomes" id="UP001150538">
    <property type="component" value="Unassembled WGS sequence"/>
</dbReference>
<evidence type="ECO:0000313" key="15">
    <source>
        <dbReference type="Proteomes" id="UP001150538"/>
    </source>
</evidence>
<evidence type="ECO:0000256" key="13">
    <source>
        <dbReference type="SAM" id="SignalP"/>
    </source>
</evidence>
<evidence type="ECO:0000256" key="12">
    <source>
        <dbReference type="RuleBase" id="RU361193"/>
    </source>
</evidence>
<keyword evidence="12" id="KW-0326">Glycosidase</keyword>
<name>A0A9W8DM00_9FUNG</name>
<sequence>MKLYSFGFATILLLTQGIFSQSTGGDPRRDAVRNAMIHAWNGYQRYAADADELLPVSGRGDNSWGGWKMTAVDAIDTLHIMGLKEEFNKARETVLNVDFTRTDPDFEASFFESTIRAVGGLISTYELSGDEAFLKKAQELGDVLMTAFNTPSHLPARTIDVNAAGPYKVSSSSYKTSLADVGSCQLEYKKLSDWTKNPVYNQKAQRAFDIVSEARTPIPGLIPINIDIRNGVAYGPFSFGAMGDSYYEYLLKHYLLTGKTEPRYRDMYIQTVEAVKKHLVKKSLGRDSLSYIGVLRVSNNSTTQFTGSFQHLTCFAPGLFALGAKELNRPQDLELAKSLMRTCYEMGKRTATGLAPDGILFPSTDEQRHQMTPGLLSRLGFTRDSKNPVHDRSSDYFVTSPSNELRPEIIESLMVLYRVTGDPIYQEWGWDMFQAFEHFSKTRAGYASYSDVNNSDRRTGQVDQMPSFFLAETMKYLYLLFSPKDYISLDEYVFNTEAHPLRITKP</sequence>
<dbReference type="PANTHER" id="PTHR11742">
    <property type="entry name" value="MANNOSYL-OLIGOSACCHARIDE ALPHA-1,2-MANNOSIDASE-RELATED"/>
    <property type="match status" value="1"/>
</dbReference>
<keyword evidence="15" id="KW-1185">Reference proteome</keyword>
<evidence type="ECO:0000256" key="1">
    <source>
        <dbReference type="ARBA" id="ARBA00001913"/>
    </source>
</evidence>
<dbReference type="PRINTS" id="PR00747">
    <property type="entry name" value="GLYHDRLASE47"/>
</dbReference>
<evidence type="ECO:0000256" key="2">
    <source>
        <dbReference type="ARBA" id="ARBA00004922"/>
    </source>
</evidence>
<evidence type="ECO:0000256" key="6">
    <source>
        <dbReference type="ARBA" id="ARBA00022837"/>
    </source>
</evidence>
<dbReference type="EC" id="3.2.1.-" evidence="12"/>
<dbReference type="PANTHER" id="PTHR11742:SF55">
    <property type="entry name" value="ENDOPLASMIC RETICULUM MANNOSYL-OLIGOSACCHARIDE 1,2-ALPHA-MANNOSIDASE"/>
    <property type="match status" value="1"/>
</dbReference>
<organism evidence="14 15">
    <name type="scientific">Mycoemilia scoparia</name>
    <dbReference type="NCBI Taxonomy" id="417184"/>
    <lineage>
        <taxon>Eukaryota</taxon>
        <taxon>Fungi</taxon>
        <taxon>Fungi incertae sedis</taxon>
        <taxon>Zoopagomycota</taxon>
        <taxon>Kickxellomycotina</taxon>
        <taxon>Kickxellomycetes</taxon>
        <taxon>Kickxellales</taxon>
        <taxon>Kickxellaceae</taxon>
        <taxon>Mycoemilia</taxon>
    </lineage>
</organism>
<proteinExistence type="inferred from homology"/>
<dbReference type="Gene3D" id="1.50.10.10">
    <property type="match status" value="1"/>
</dbReference>
<dbReference type="SUPFAM" id="SSF48225">
    <property type="entry name" value="Seven-hairpin glycosidases"/>
    <property type="match status" value="1"/>
</dbReference>
<gene>
    <name evidence="14" type="ORF">H4219_004087</name>
</gene>
<comment type="caution">
    <text evidence="14">The sequence shown here is derived from an EMBL/GenBank/DDBJ whole genome shotgun (WGS) entry which is preliminary data.</text>
</comment>
<dbReference type="GO" id="GO:0005975">
    <property type="term" value="P:carbohydrate metabolic process"/>
    <property type="evidence" value="ECO:0007669"/>
    <property type="project" value="InterPro"/>
</dbReference>
<comment type="catalytic activity">
    <reaction evidence="9">
        <text>N(4)-(alpha-D-Man-(1-&gt;2)-alpha-D-Man-(1-&gt;2)-alpha-D-Man-(1-&gt;3)-[alpha-D-Man-(1-&gt;2)-alpha-D-Man-(1-&gt;3)-[alpha-D-Man-(1-&gt;2)-alpha-D-Man-(1-&gt;6)]-alpha-D-Man-(1-&gt;6)]-beta-D-Man-(1-&gt;4)-beta-D-GlcNAc-(1-&gt;4)-beta-D-GlcNAc)-L-asparaginyl-[protein] (N-glucan mannose isomer 9A1,2,3B1,2,3) + 4 H2O = N(4)-(alpha-D-Man-(1-&gt;3)-[alpha-D-Man-(1-&gt;3)-[alpha-D-Man-(1-&gt;6)]-alpha-D-Man-(1-&gt;6)]-beta-D-Man-(1-&gt;4)-beta-D-GlcNAc-(1-&gt;4)-beta-D-GlcNAc)-L-asparaginyl-[protein] (N-glucan mannose isomer 5A1,2) + 4 beta-D-mannose</text>
        <dbReference type="Rhea" id="RHEA:56008"/>
        <dbReference type="Rhea" id="RHEA-COMP:14356"/>
        <dbReference type="Rhea" id="RHEA-COMP:14367"/>
        <dbReference type="ChEBI" id="CHEBI:15377"/>
        <dbReference type="ChEBI" id="CHEBI:28563"/>
        <dbReference type="ChEBI" id="CHEBI:59087"/>
        <dbReference type="ChEBI" id="CHEBI:139493"/>
        <dbReference type="EC" id="3.2.1.113"/>
    </reaction>
</comment>
<evidence type="ECO:0000313" key="14">
    <source>
        <dbReference type="EMBL" id="KAJ1915865.1"/>
    </source>
</evidence>
<dbReference type="Pfam" id="PF01532">
    <property type="entry name" value="Glyco_hydro_47"/>
    <property type="match status" value="1"/>
</dbReference>
<reference evidence="14" key="1">
    <citation type="submission" date="2022-07" db="EMBL/GenBank/DDBJ databases">
        <title>Phylogenomic reconstructions and comparative analyses of Kickxellomycotina fungi.</title>
        <authorList>
            <person name="Reynolds N.K."/>
            <person name="Stajich J.E."/>
            <person name="Barry K."/>
            <person name="Grigoriev I.V."/>
            <person name="Crous P."/>
            <person name="Smith M.E."/>
        </authorList>
    </citation>
    <scope>NUCLEOTIDE SEQUENCE</scope>
    <source>
        <strain evidence="14">NBRC 100468</strain>
    </source>
</reference>
<dbReference type="GO" id="GO:0004571">
    <property type="term" value="F:mannosyl-oligosaccharide 1,2-alpha-mannosidase activity"/>
    <property type="evidence" value="ECO:0007669"/>
    <property type="project" value="UniProtKB-EC"/>
</dbReference>
<evidence type="ECO:0000256" key="8">
    <source>
        <dbReference type="ARBA" id="ARBA00047669"/>
    </source>
</evidence>
<evidence type="ECO:0000256" key="5">
    <source>
        <dbReference type="ARBA" id="ARBA00022801"/>
    </source>
</evidence>
<dbReference type="InterPro" id="IPR050749">
    <property type="entry name" value="Glycosyl_Hydrolase_47"/>
</dbReference>
<dbReference type="GO" id="GO:0016020">
    <property type="term" value="C:membrane"/>
    <property type="evidence" value="ECO:0007669"/>
    <property type="project" value="InterPro"/>
</dbReference>
<keyword evidence="7 11" id="KW-1015">Disulfide bond</keyword>
<comment type="cofactor">
    <cofactor evidence="1 10">
        <name>Ca(2+)</name>
        <dbReference type="ChEBI" id="CHEBI:29108"/>
    </cofactor>
</comment>
<keyword evidence="6 10" id="KW-0106">Calcium</keyword>
<dbReference type="OrthoDB" id="8118055at2759"/>
<evidence type="ECO:0000256" key="9">
    <source>
        <dbReference type="ARBA" id="ARBA00048605"/>
    </source>
</evidence>
<evidence type="ECO:0000256" key="3">
    <source>
        <dbReference type="ARBA" id="ARBA00007658"/>
    </source>
</evidence>
<comment type="catalytic activity">
    <reaction evidence="8">
        <text>N(4)-(alpha-D-Man-(1-&gt;2)-alpha-D-Man-(1-&gt;2)-alpha-D-Man-(1-&gt;3)-[alpha-D-Man-(1-&gt;3)-[alpha-D-Man-(1-&gt;2)-alpha-D-Man-(1-&gt;6)]-alpha-D-Man-(1-&gt;6)]-beta-D-Man-(1-&gt;4)-beta-D-GlcNAc-(1-&gt;4)-beta-D-GlcNAc)-L-asparaginyl-[protein] (N-glucan mannose isomer 8A1,2,3B1,3) + 3 H2O = N(4)-(alpha-D-Man-(1-&gt;3)-[alpha-D-Man-(1-&gt;3)-[alpha-D-Man-(1-&gt;6)]-alpha-D-Man-(1-&gt;6)]-beta-D-Man-(1-&gt;4)-beta-D-GlcNAc-(1-&gt;4)-beta-D-GlcNAc)-L-asparaginyl-[protein] (N-glucan mannose isomer 5A1,2) + 3 beta-D-mannose</text>
        <dbReference type="Rhea" id="RHEA:56028"/>
        <dbReference type="Rhea" id="RHEA-COMP:14358"/>
        <dbReference type="Rhea" id="RHEA-COMP:14367"/>
        <dbReference type="ChEBI" id="CHEBI:15377"/>
        <dbReference type="ChEBI" id="CHEBI:28563"/>
        <dbReference type="ChEBI" id="CHEBI:59087"/>
        <dbReference type="ChEBI" id="CHEBI:60628"/>
        <dbReference type="EC" id="3.2.1.113"/>
    </reaction>
</comment>
<dbReference type="AlphaFoldDB" id="A0A9W8DM00"/>
<evidence type="ECO:0000256" key="4">
    <source>
        <dbReference type="ARBA" id="ARBA00022723"/>
    </source>
</evidence>
<feature type="disulfide bond" evidence="11">
    <location>
        <begin position="314"/>
        <end position="343"/>
    </location>
</feature>
<dbReference type="InterPro" id="IPR001382">
    <property type="entry name" value="Glyco_hydro_47"/>
</dbReference>
<comment type="similarity">
    <text evidence="3 12">Belongs to the glycosyl hydrolase 47 family.</text>
</comment>
<evidence type="ECO:0000256" key="11">
    <source>
        <dbReference type="PIRSR" id="PIRSR601382-3"/>
    </source>
</evidence>
<protein>
    <recommendedName>
        <fullName evidence="12">alpha-1,2-Mannosidase</fullName>
        <ecNumber evidence="12">3.2.1.-</ecNumber>
    </recommendedName>
</protein>
<keyword evidence="5 12" id="KW-0378">Hydrolase</keyword>
<dbReference type="InterPro" id="IPR012341">
    <property type="entry name" value="6hp_glycosidase-like_sf"/>
</dbReference>
<dbReference type="GO" id="GO:0005783">
    <property type="term" value="C:endoplasmic reticulum"/>
    <property type="evidence" value="ECO:0007669"/>
    <property type="project" value="TreeGrafter"/>
</dbReference>
<feature type="binding site" evidence="10">
    <location>
        <position position="496"/>
    </location>
    <ligand>
        <name>Ca(2+)</name>
        <dbReference type="ChEBI" id="CHEBI:29108"/>
    </ligand>
</feature>
<dbReference type="GO" id="GO:0005509">
    <property type="term" value="F:calcium ion binding"/>
    <property type="evidence" value="ECO:0007669"/>
    <property type="project" value="InterPro"/>
</dbReference>
<comment type="pathway">
    <text evidence="2">Protein modification; protein glycosylation.</text>
</comment>
<feature type="chain" id="PRO_5040826622" description="alpha-1,2-Mannosidase" evidence="13">
    <location>
        <begin position="21"/>
        <end position="506"/>
    </location>
</feature>